<feature type="coiled-coil region" evidence="2">
    <location>
        <begin position="316"/>
        <end position="343"/>
    </location>
</feature>
<evidence type="ECO:0000259" key="4">
    <source>
        <dbReference type="PROSITE" id="PS50158"/>
    </source>
</evidence>
<evidence type="ECO:0000313" key="5">
    <source>
        <dbReference type="EMBL" id="KAG2540955.1"/>
    </source>
</evidence>
<dbReference type="InterPro" id="IPR036875">
    <property type="entry name" value="Znf_CCHC_sf"/>
</dbReference>
<protein>
    <recommendedName>
        <fullName evidence="4">CCHC-type domain-containing protein</fullName>
    </recommendedName>
</protein>
<proteinExistence type="predicted"/>
<feature type="domain" description="CCHC-type" evidence="4">
    <location>
        <begin position="392"/>
        <end position="408"/>
    </location>
</feature>
<sequence>MSTSYEVPIEPLVSDGSNYASWSIQVCKHLRKFGPLAERVVVASILPPNFSWKNVDITNQREMDCMQLNALVTDYLLNCSVPSVICTTYQKSSDKSWEDKVTETSDSTPEITANPEVPDSEPGSSRLENNAEIYQSDDESPSNCSTQTHYGHHQCFMATAEDNSYSNIDSGSDCDSDDDDEELMLELRKVSKKSREKIFGLMKKVMKKDQEIKKQKKALNKKDDEIKCLALVEERNHALKTELDELTSKHMDLQNMHQKLKCSNDQLVDSFVNLEVAHEVIVTMVKSYKQIDNTCSQNENKEKQSWYEQVIVKDCNDDLALENEVLKQEVERLSQDLSKLKGESVVQPFQDNCETMVKKLEKGSTVQNSCNLIHKSKKSKSQTKKKDLAHVKCFKCSKLGHYASMCSNMQEGQKTLSKRQRSLAKRRCFGCCKMGHRIATCPDKSSKPGSSGWYNPEVPVLKSQRHFRPNKGFKKAQEKYLERKAVKVNKNNPSSNIKHKVCYTCREKGHLGKDCPKGNSSKPNLINNVTLCYRRPTNGVGAGRMMSSSTTRPRAIWVPKSLLTNLHGPNLVWVPKCA</sequence>
<organism evidence="5 6">
    <name type="scientific">Panicum virgatum</name>
    <name type="common">Blackwell switchgrass</name>
    <dbReference type="NCBI Taxonomy" id="38727"/>
    <lineage>
        <taxon>Eukaryota</taxon>
        <taxon>Viridiplantae</taxon>
        <taxon>Streptophyta</taxon>
        <taxon>Embryophyta</taxon>
        <taxon>Tracheophyta</taxon>
        <taxon>Spermatophyta</taxon>
        <taxon>Magnoliopsida</taxon>
        <taxon>Liliopsida</taxon>
        <taxon>Poales</taxon>
        <taxon>Poaceae</taxon>
        <taxon>PACMAD clade</taxon>
        <taxon>Panicoideae</taxon>
        <taxon>Panicodae</taxon>
        <taxon>Paniceae</taxon>
        <taxon>Panicinae</taxon>
        <taxon>Panicum</taxon>
        <taxon>Panicum sect. Hiantes</taxon>
    </lineage>
</organism>
<evidence type="ECO:0000256" key="1">
    <source>
        <dbReference type="PROSITE-ProRule" id="PRU00047"/>
    </source>
</evidence>
<evidence type="ECO:0000256" key="3">
    <source>
        <dbReference type="SAM" id="MobiDB-lite"/>
    </source>
</evidence>
<keyword evidence="6" id="KW-1185">Reference proteome</keyword>
<dbReference type="GO" id="GO:0003676">
    <property type="term" value="F:nucleic acid binding"/>
    <property type="evidence" value="ECO:0007669"/>
    <property type="project" value="InterPro"/>
</dbReference>
<evidence type="ECO:0000256" key="2">
    <source>
        <dbReference type="SAM" id="Coils"/>
    </source>
</evidence>
<feature type="coiled-coil region" evidence="2">
    <location>
        <begin position="202"/>
        <end position="263"/>
    </location>
</feature>
<accession>A0A8T0MVC3</accession>
<feature type="region of interest" description="Disordered" evidence="3">
    <location>
        <begin position="96"/>
        <end position="127"/>
    </location>
</feature>
<dbReference type="InterPro" id="IPR001878">
    <property type="entry name" value="Znf_CCHC"/>
</dbReference>
<evidence type="ECO:0000313" key="6">
    <source>
        <dbReference type="Proteomes" id="UP000823388"/>
    </source>
</evidence>
<dbReference type="SUPFAM" id="SSF57756">
    <property type="entry name" value="Retrovirus zinc finger-like domains"/>
    <property type="match status" value="2"/>
</dbReference>
<dbReference type="SMART" id="SM00343">
    <property type="entry name" value="ZnF_C2HC"/>
    <property type="match status" value="3"/>
</dbReference>
<comment type="caution">
    <text evidence="5">The sequence shown here is derived from an EMBL/GenBank/DDBJ whole genome shotgun (WGS) entry which is preliminary data.</text>
</comment>
<dbReference type="Proteomes" id="UP000823388">
    <property type="component" value="Chromosome 9N"/>
</dbReference>
<dbReference type="GO" id="GO:0008270">
    <property type="term" value="F:zinc ion binding"/>
    <property type="evidence" value="ECO:0007669"/>
    <property type="project" value="UniProtKB-KW"/>
</dbReference>
<keyword evidence="1" id="KW-0863">Zinc-finger</keyword>
<dbReference type="PROSITE" id="PS50158">
    <property type="entry name" value="ZF_CCHC"/>
    <property type="match status" value="2"/>
</dbReference>
<keyword evidence="2" id="KW-0175">Coiled coil</keyword>
<reference evidence="5 6" key="1">
    <citation type="submission" date="2020-05" db="EMBL/GenBank/DDBJ databases">
        <title>WGS assembly of Panicum virgatum.</title>
        <authorList>
            <person name="Lovell J.T."/>
            <person name="Jenkins J."/>
            <person name="Shu S."/>
            <person name="Juenger T.E."/>
            <person name="Schmutz J."/>
        </authorList>
    </citation>
    <scope>NUCLEOTIDE SEQUENCE [LARGE SCALE GENOMIC DNA]</scope>
    <source>
        <strain evidence="6">cv. AP13</strain>
    </source>
</reference>
<dbReference type="Gene3D" id="4.10.60.10">
    <property type="entry name" value="Zinc finger, CCHC-type"/>
    <property type="match status" value="2"/>
</dbReference>
<keyword evidence="1" id="KW-0479">Metal-binding</keyword>
<feature type="domain" description="CCHC-type" evidence="4">
    <location>
        <begin position="502"/>
        <end position="517"/>
    </location>
</feature>
<dbReference type="AlphaFoldDB" id="A0A8T0MVC3"/>
<name>A0A8T0MVC3_PANVG</name>
<gene>
    <name evidence="5" type="ORF">PVAP13_9NG591800</name>
</gene>
<keyword evidence="1" id="KW-0862">Zinc</keyword>
<dbReference type="Pfam" id="PF00098">
    <property type="entry name" value="zf-CCHC"/>
    <property type="match status" value="2"/>
</dbReference>
<dbReference type="EMBL" id="CM029054">
    <property type="protein sequence ID" value="KAG2540955.1"/>
    <property type="molecule type" value="Genomic_DNA"/>
</dbReference>